<dbReference type="InterPro" id="IPR003593">
    <property type="entry name" value="AAA+_ATPase"/>
</dbReference>
<dbReference type="OrthoDB" id="87732at2157"/>
<dbReference type="SUPFAM" id="SSF52540">
    <property type="entry name" value="P-loop containing nucleoside triphosphate hydrolases"/>
    <property type="match status" value="1"/>
</dbReference>
<keyword evidence="6" id="KW-0378">Hydrolase</keyword>
<dbReference type="STRING" id="693661.Arcve_0252"/>
<dbReference type="KEGG" id="ave:Arcve_0252"/>
<evidence type="ECO:0000256" key="3">
    <source>
        <dbReference type="ARBA" id="ARBA00022741"/>
    </source>
</evidence>
<dbReference type="Proteomes" id="UP000008136">
    <property type="component" value="Chromosome"/>
</dbReference>
<accession>F2KNY1</accession>
<name>F2KNY1_ARCVS</name>
<dbReference type="EMBL" id="CP002588">
    <property type="protein sequence ID" value="AEA46289.1"/>
    <property type="molecule type" value="Genomic_DNA"/>
</dbReference>
<dbReference type="eggNOG" id="arCOG00194">
    <property type="taxonomic scope" value="Archaea"/>
</dbReference>
<dbReference type="GO" id="GO:0016887">
    <property type="term" value="F:ATP hydrolysis activity"/>
    <property type="evidence" value="ECO:0007669"/>
    <property type="project" value="InterPro"/>
</dbReference>
<dbReference type="Gene3D" id="3.40.50.300">
    <property type="entry name" value="P-loop containing nucleotide triphosphate hydrolases"/>
    <property type="match status" value="1"/>
</dbReference>
<evidence type="ECO:0000313" key="7">
    <source>
        <dbReference type="Proteomes" id="UP000008136"/>
    </source>
</evidence>
<protein>
    <submittedName>
        <fullName evidence="6">Phosphonate-transporting ATPase</fullName>
        <ecNumber evidence="6">3.6.3.28</ecNumber>
    </submittedName>
</protein>
<reference evidence="6 7" key="1">
    <citation type="submission" date="2011-03" db="EMBL/GenBank/DDBJ databases">
        <title>The complete genome of Archaeoglobus veneficus SNP6.</title>
        <authorList>
            <consortium name="US DOE Joint Genome Institute (JGI-PGF)"/>
            <person name="Lucas S."/>
            <person name="Copeland A."/>
            <person name="Lapidus A."/>
            <person name="Bruce D."/>
            <person name="Goodwin L."/>
            <person name="Pitluck S."/>
            <person name="Kyrpides N."/>
            <person name="Mavromatis K."/>
            <person name="Pagani I."/>
            <person name="Ivanova N."/>
            <person name="Mikhailova N."/>
            <person name="Lu M."/>
            <person name="Detter J.C."/>
            <person name="Tapia R."/>
            <person name="Han C."/>
            <person name="Land M."/>
            <person name="Hauser L."/>
            <person name="Markowitz V."/>
            <person name="Cheng J.-F."/>
            <person name="Hugenholtz P."/>
            <person name="Woyke T."/>
            <person name="Wu D."/>
            <person name="Spring S."/>
            <person name="Brambilla E."/>
            <person name="Klenk H.-P."/>
            <person name="Eisen J.A."/>
        </authorList>
    </citation>
    <scope>NUCLEOTIDE SEQUENCE [LARGE SCALE GENOMIC DNA]</scope>
    <source>
        <strain>SNP6</strain>
    </source>
</reference>
<dbReference type="InterPro" id="IPR027417">
    <property type="entry name" value="P-loop_NTPase"/>
</dbReference>
<dbReference type="PANTHER" id="PTHR42711">
    <property type="entry name" value="ABC TRANSPORTER ATP-BINDING PROTEIN"/>
    <property type="match status" value="1"/>
</dbReference>
<dbReference type="Pfam" id="PF00005">
    <property type="entry name" value="ABC_tran"/>
    <property type="match status" value="1"/>
</dbReference>
<dbReference type="RefSeq" id="WP_013682965.1">
    <property type="nucleotide sequence ID" value="NC_015320.1"/>
</dbReference>
<dbReference type="AlphaFoldDB" id="F2KNY1"/>
<dbReference type="InterPro" id="IPR050763">
    <property type="entry name" value="ABC_transporter_ATP-binding"/>
</dbReference>
<dbReference type="GO" id="GO:0005524">
    <property type="term" value="F:ATP binding"/>
    <property type="evidence" value="ECO:0007669"/>
    <property type="project" value="UniProtKB-KW"/>
</dbReference>
<dbReference type="PROSITE" id="PS50893">
    <property type="entry name" value="ABC_TRANSPORTER_2"/>
    <property type="match status" value="1"/>
</dbReference>
<dbReference type="EC" id="3.6.3.28" evidence="6"/>
<evidence type="ECO:0000259" key="5">
    <source>
        <dbReference type="PROSITE" id="PS50893"/>
    </source>
</evidence>
<evidence type="ECO:0000256" key="4">
    <source>
        <dbReference type="ARBA" id="ARBA00022840"/>
    </source>
</evidence>
<keyword evidence="7" id="KW-1185">Reference proteome</keyword>
<proteinExistence type="inferred from homology"/>
<organism evidence="6 7">
    <name type="scientific">Archaeoglobus veneficus (strain DSM 11195 / SNP6)</name>
    <dbReference type="NCBI Taxonomy" id="693661"/>
    <lineage>
        <taxon>Archaea</taxon>
        <taxon>Methanobacteriati</taxon>
        <taxon>Methanobacteriota</taxon>
        <taxon>Archaeoglobi</taxon>
        <taxon>Archaeoglobales</taxon>
        <taxon>Archaeoglobaceae</taxon>
        <taxon>Archaeoglobus</taxon>
    </lineage>
</organism>
<dbReference type="SMART" id="SM00382">
    <property type="entry name" value="AAA"/>
    <property type="match status" value="1"/>
</dbReference>
<sequence>MKPVTVSGVSKAYGKKKLILKNIDFDVVEGTCAGLIGPNGAGKTTLIKIVAGLIQPTSGEVKVFGKNPFEDSVKSRIGYMPERPEFFEEKTVKYHLEFFARLRGIEVDCDEILSKLDLDSSKKARELSKGMRKKLSLALAVLHDPDLLILDEPTAGLDPQATVTLHEIVREAVENGKTVLLSTHNLYEVDDLCDRVIFINRGKLYFNGPIHELATSAVLRLQTSNNTAAIELLRKAGVDAQVTGKWVAVNNKSDIATILDILTRNGVDVLKMESRKNLYEVFGDLKEETG</sequence>
<feature type="domain" description="ABC transporter" evidence="5">
    <location>
        <begin position="4"/>
        <end position="226"/>
    </location>
</feature>
<gene>
    <name evidence="6" type="ordered locus">Arcve_0252</name>
</gene>
<dbReference type="InterPro" id="IPR003439">
    <property type="entry name" value="ABC_transporter-like_ATP-bd"/>
</dbReference>
<evidence type="ECO:0000313" key="6">
    <source>
        <dbReference type="EMBL" id="AEA46289.1"/>
    </source>
</evidence>
<evidence type="ECO:0000256" key="2">
    <source>
        <dbReference type="ARBA" id="ARBA00022448"/>
    </source>
</evidence>
<dbReference type="GeneID" id="10393346"/>
<comment type="similarity">
    <text evidence="1">Belongs to the ABC transporter superfamily.</text>
</comment>
<keyword evidence="4" id="KW-0067">ATP-binding</keyword>
<dbReference type="InterPro" id="IPR017871">
    <property type="entry name" value="ABC_transporter-like_CS"/>
</dbReference>
<dbReference type="PROSITE" id="PS00211">
    <property type="entry name" value="ABC_TRANSPORTER_1"/>
    <property type="match status" value="1"/>
</dbReference>
<dbReference type="HOGENOM" id="CLU_000604_1_2_2"/>
<keyword evidence="2" id="KW-0813">Transport</keyword>
<evidence type="ECO:0000256" key="1">
    <source>
        <dbReference type="ARBA" id="ARBA00005417"/>
    </source>
</evidence>
<keyword evidence="3" id="KW-0547">Nucleotide-binding</keyword>
<dbReference type="CDD" id="cd03230">
    <property type="entry name" value="ABC_DR_subfamily_A"/>
    <property type="match status" value="1"/>
</dbReference>
<dbReference type="PANTHER" id="PTHR42711:SF5">
    <property type="entry name" value="ABC TRANSPORTER ATP-BINDING PROTEIN NATA"/>
    <property type="match status" value="1"/>
</dbReference>